<dbReference type="OrthoDB" id="3422944at2"/>
<organism evidence="2">
    <name type="scientific">Collimonas fungivorans</name>
    <dbReference type="NCBI Taxonomy" id="158899"/>
    <lineage>
        <taxon>Bacteria</taxon>
        <taxon>Pseudomonadati</taxon>
        <taxon>Pseudomonadota</taxon>
        <taxon>Betaproteobacteria</taxon>
        <taxon>Burkholderiales</taxon>
        <taxon>Oxalobacteraceae</taxon>
        <taxon>Collimonas</taxon>
    </lineage>
</organism>
<dbReference type="SUPFAM" id="SSF81301">
    <property type="entry name" value="Nucleotidyltransferase"/>
    <property type="match status" value="1"/>
</dbReference>
<keyword evidence="2" id="KW-0808">Transferase</keyword>
<reference evidence="2 3" key="1">
    <citation type="submission" date="2015-11" db="EMBL/GenBank/DDBJ databases">
        <title>Exploring the genomic traits of fungus-feeding bacterial genus Collimonas.</title>
        <authorList>
            <person name="Song C."/>
            <person name="Schmidt R."/>
            <person name="de Jager V."/>
            <person name="Krzyzanowska D."/>
            <person name="Jongedijk E."/>
            <person name="Cankar K."/>
            <person name="Beekwilder J."/>
            <person name="van Veen A."/>
            <person name="de Boer W."/>
            <person name="van Veen J.A."/>
            <person name="Garbeva P."/>
        </authorList>
    </citation>
    <scope>NUCLEOTIDE SEQUENCE [LARGE SCALE GENOMIC DNA]</scope>
    <source>
        <strain evidence="2 3">Ter6</strain>
    </source>
</reference>
<evidence type="ECO:0000313" key="3">
    <source>
        <dbReference type="Proteomes" id="UP000072421"/>
    </source>
</evidence>
<dbReference type="PATRIC" id="fig|158899.10.peg.343"/>
<dbReference type="EMBL" id="CP013232">
    <property type="protein sequence ID" value="AMO93075.1"/>
    <property type="molecule type" value="Genomic_DNA"/>
</dbReference>
<gene>
    <name evidence="2" type="ORF">CFter6_0344</name>
</gene>
<accession>A0A127P615</accession>
<dbReference type="Pfam" id="PF01909">
    <property type="entry name" value="NTP_transf_2"/>
    <property type="match status" value="1"/>
</dbReference>
<dbReference type="InterPro" id="IPR043519">
    <property type="entry name" value="NT_sf"/>
</dbReference>
<protein>
    <submittedName>
        <fullName evidence="2">Nucleotidyltransferase domain protein</fullName>
    </submittedName>
</protein>
<evidence type="ECO:0000313" key="2">
    <source>
        <dbReference type="EMBL" id="AMO93075.1"/>
    </source>
</evidence>
<dbReference type="CDD" id="cd05403">
    <property type="entry name" value="NT_KNTase_like"/>
    <property type="match status" value="1"/>
</dbReference>
<dbReference type="Gene3D" id="3.30.460.10">
    <property type="entry name" value="Beta Polymerase, domain 2"/>
    <property type="match status" value="1"/>
</dbReference>
<sequence>MAESKGLDAEGFIRTISRRPIQPAFQAAVDNLCDMLLDRLGPLIDSVYLYGSVARGDATVGRSDLDVTLILIREPALQDTQAIESMRLSLEIRHPEVTKIDFDVGYLADANAPENLYKWGFWLKHHCRCVHGNDLADQFDLFRPSRLIARAVNGDFPEVLAAYAQRIEAEKNVLLIERLKRGASRKLIRSTNVLRPVEASSWPESLEEHVDHFLETYPEMRPQIAFFLSQQQMSDSDKGDFVGRLRVFSAWMQLQI</sequence>
<evidence type="ECO:0000259" key="1">
    <source>
        <dbReference type="Pfam" id="PF01909"/>
    </source>
</evidence>
<feature type="domain" description="Polymerase nucleotidyl transferase" evidence="1">
    <location>
        <begin position="39"/>
        <end position="74"/>
    </location>
</feature>
<dbReference type="RefSeq" id="WP_061538457.1">
    <property type="nucleotide sequence ID" value="NZ_CP013232.1"/>
</dbReference>
<dbReference type="GO" id="GO:0016779">
    <property type="term" value="F:nucleotidyltransferase activity"/>
    <property type="evidence" value="ECO:0007669"/>
    <property type="project" value="InterPro"/>
</dbReference>
<dbReference type="PROSITE" id="PS50152">
    <property type="entry name" value="25A_SYNTH_3"/>
    <property type="match status" value="1"/>
</dbReference>
<proteinExistence type="predicted"/>
<dbReference type="AlphaFoldDB" id="A0A127P615"/>
<dbReference type="Proteomes" id="UP000072421">
    <property type="component" value="Chromosome"/>
</dbReference>
<name>A0A127P615_9BURK</name>
<dbReference type="InterPro" id="IPR002934">
    <property type="entry name" value="Polymerase_NTP_transf_dom"/>
</dbReference>